<dbReference type="Proteomes" id="UP001597063">
    <property type="component" value="Unassembled WGS sequence"/>
</dbReference>
<keyword evidence="2" id="KW-1185">Reference proteome</keyword>
<reference evidence="2" key="1">
    <citation type="journal article" date="2019" name="Int. J. Syst. Evol. Microbiol.">
        <title>The Global Catalogue of Microorganisms (GCM) 10K type strain sequencing project: providing services to taxonomists for standard genome sequencing and annotation.</title>
        <authorList>
            <consortium name="The Broad Institute Genomics Platform"/>
            <consortium name="The Broad Institute Genome Sequencing Center for Infectious Disease"/>
            <person name="Wu L."/>
            <person name="Ma J."/>
        </authorList>
    </citation>
    <scope>NUCLEOTIDE SEQUENCE [LARGE SCALE GENOMIC DNA]</scope>
    <source>
        <strain evidence="2">JCM 9371</strain>
    </source>
</reference>
<protein>
    <submittedName>
        <fullName evidence="1">Uncharacterized protein</fullName>
    </submittedName>
</protein>
<name>A0ABW2XQ67_9ACTN</name>
<proteinExistence type="predicted"/>
<dbReference type="EMBL" id="JBHTGP010000013">
    <property type="protein sequence ID" value="MFD0687598.1"/>
    <property type="molecule type" value="Genomic_DNA"/>
</dbReference>
<evidence type="ECO:0000313" key="1">
    <source>
        <dbReference type="EMBL" id="MFD0687598.1"/>
    </source>
</evidence>
<organism evidence="1 2">
    <name type="scientific">Actinomadura fibrosa</name>
    <dbReference type="NCBI Taxonomy" id="111802"/>
    <lineage>
        <taxon>Bacteria</taxon>
        <taxon>Bacillati</taxon>
        <taxon>Actinomycetota</taxon>
        <taxon>Actinomycetes</taxon>
        <taxon>Streptosporangiales</taxon>
        <taxon>Thermomonosporaceae</taxon>
        <taxon>Actinomadura</taxon>
    </lineage>
</organism>
<dbReference type="RefSeq" id="WP_131756887.1">
    <property type="nucleotide sequence ID" value="NZ_CAACUY010000022.1"/>
</dbReference>
<gene>
    <name evidence="1" type="ORF">ACFQZM_24090</name>
</gene>
<sequence length="111" mass="11057">MSTARALALAGPGALILAIAIGFWPVHATIGFGGTVNCGSAFRPIHASDSYDVLSDKTGAALAATQAVDERCDAARSGPGYVARAAGAAGLAVLVVAFTRSRRREGAAAEG</sequence>
<evidence type="ECO:0000313" key="2">
    <source>
        <dbReference type="Proteomes" id="UP001597063"/>
    </source>
</evidence>
<accession>A0ABW2XQ67</accession>
<comment type="caution">
    <text evidence="1">The sequence shown here is derived from an EMBL/GenBank/DDBJ whole genome shotgun (WGS) entry which is preliminary data.</text>
</comment>